<dbReference type="Proteomes" id="UP000029067">
    <property type="component" value="Unassembled WGS sequence"/>
</dbReference>
<name>A0A087AT81_9BIFI</name>
<gene>
    <name evidence="3" type="ORF">BCUN_1822</name>
</gene>
<keyword evidence="2" id="KW-0812">Transmembrane</keyword>
<dbReference type="AlphaFoldDB" id="A0A087AT81"/>
<evidence type="ECO:0000313" key="4">
    <source>
        <dbReference type="Proteomes" id="UP000029067"/>
    </source>
</evidence>
<dbReference type="STRING" id="1688.BCUN_1822"/>
<evidence type="ECO:0000313" key="3">
    <source>
        <dbReference type="EMBL" id="KFI61981.1"/>
    </source>
</evidence>
<keyword evidence="4" id="KW-1185">Reference proteome</keyword>
<reference evidence="3 4" key="1">
    <citation type="submission" date="2014-03" db="EMBL/GenBank/DDBJ databases">
        <title>Genomics of Bifidobacteria.</title>
        <authorList>
            <person name="Ventura M."/>
            <person name="Milani C."/>
            <person name="Lugli G.A."/>
        </authorList>
    </citation>
    <scope>NUCLEOTIDE SEQUENCE [LARGE SCALE GENOMIC DNA]</scope>
    <source>
        <strain evidence="3 4">LMG 10738</strain>
    </source>
</reference>
<accession>A0A087AT81</accession>
<dbReference type="OrthoDB" id="2067794at2"/>
<feature type="compositionally biased region" description="Low complexity" evidence="1">
    <location>
        <begin position="123"/>
        <end position="141"/>
    </location>
</feature>
<feature type="region of interest" description="Disordered" evidence="1">
    <location>
        <begin position="1"/>
        <end position="74"/>
    </location>
</feature>
<dbReference type="RefSeq" id="WP_051920935.1">
    <property type="nucleotide sequence ID" value="NZ_JGYV01000013.1"/>
</dbReference>
<feature type="transmembrane region" description="Helical" evidence="2">
    <location>
        <begin position="347"/>
        <end position="369"/>
    </location>
</feature>
<feature type="region of interest" description="Disordered" evidence="1">
    <location>
        <begin position="393"/>
        <end position="413"/>
    </location>
</feature>
<evidence type="ECO:0000256" key="2">
    <source>
        <dbReference type="SAM" id="Phobius"/>
    </source>
</evidence>
<feature type="region of interest" description="Disordered" evidence="1">
    <location>
        <begin position="90"/>
        <end position="145"/>
    </location>
</feature>
<feature type="compositionally biased region" description="Gly residues" evidence="1">
    <location>
        <begin position="1"/>
        <end position="63"/>
    </location>
</feature>
<sequence>MPRAGQGSGGGSRGGSGFDGGRMGSGFRPSGGGSGRRAGGGGSSHGGSGFGGFPGGMPGGFGGRPPRRHNTGSSLSDLIIGAIGYQAGKSAGRREAQQRGSYGYGSAGPFGAPGQPPAGGPFGPSVPASGAGMPPAGGQPPRKGKSGSGLWVAIIGAFIVVMLIVLMVPSCSGDPAGTATSGDIPASTYNRTKLDSGRAYDTDCIDDELGWFSNVSKTESQLKTFYDKTGIQPYILFAKYNAKLTTDDEKQEWSEQWYDQHIDNEDTLLFVYFAEQDVDNDVGYMTLTPGRNTTGIMDSQAQNIFWSYLNQYWYSDMSTDEAIVTTFDKTADRIMTKTTTKQDVSKWLIIALIVVVLLAAGVAVAVIMVKRKREHEAYVERMVTTPLEEAEDPLLKKYGGDATDGATEDNRQH</sequence>
<evidence type="ECO:0000256" key="1">
    <source>
        <dbReference type="SAM" id="MobiDB-lite"/>
    </source>
</evidence>
<protein>
    <submittedName>
        <fullName evidence="3">PE-PGRS family protein</fullName>
    </submittedName>
</protein>
<keyword evidence="2" id="KW-0472">Membrane</keyword>
<dbReference type="eggNOG" id="COG1512">
    <property type="taxonomic scope" value="Bacteria"/>
</dbReference>
<dbReference type="EMBL" id="JGYV01000013">
    <property type="protein sequence ID" value="KFI61981.1"/>
    <property type="molecule type" value="Genomic_DNA"/>
</dbReference>
<organism evidence="3 4">
    <name type="scientific">Bifidobacterium cuniculi</name>
    <dbReference type="NCBI Taxonomy" id="1688"/>
    <lineage>
        <taxon>Bacteria</taxon>
        <taxon>Bacillati</taxon>
        <taxon>Actinomycetota</taxon>
        <taxon>Actinomycetes</taxon>
        <taxon>Bifidobacteriales</taxon>
        <taxon>Bifidobacteriaceae</taxon>
        <taxon>Bifidobacterium</taxon>
    </lineage>
</organism>
<proteinExistence type="predicted"/>
<comment type="caution">
    <text evidence="3">The sequence shown here is derived from an EMBL/GenBank/DDBJ whole genome shotgun (WGS) entry which is preliminary data.</text>
</comment>
<feature type="transmembrane region" description="Helical" evidence="2">
    <location>
        <begin position="149"/>
        <end position="168"/>
    </location>
</feature>
<keyword evidence="2" id="KW-1133">Transmembrane helix</keyword>